<feature type="transmembrane region" description="Helical" evidence="6">
    <location>
        <begin position="179"/>
        <end position="201"/>
    </location>
</feature>
<feature type="transmembrane region" description="Helical" evidence="6">
    <location>
        <begin position="457"/>
        <end position="475"/>
    </location>
</feature>
<feature type="transmembrane region" description="Helical" evidence="6">
    <location>
        <begin position="40"/>
        <end position="60"/>
    </location>
</feature>
<feature type="transmembrane region" description="Helical" evidence="6">
    <location>
        <begin position="248"/>
        <end position="269"/>
    </location>
</feature>
<keyword evidence="8" id="KW-1185">Reference proteome</keyword>
<feature type="transmembrane region" description="Helical" evidence="6">
    <location>
        <begin position="122"/>
        <end position="142"/>
    </location>
</feature>
<dbReference type="InterPro" id="IPR050833">
    <property type="entry name" value="Poly_Biosynth_Transport"/>
</dbReference>
<evidence type="ECO:0000256" key="1">
    <source>
        <dbReference type="ARBA" id="ARBA00004651"/>
    </source>
</evidence>
<keyword evidence="2" id="KW-1003">Cell membrane</keyword>
<dbReference type="PANTHER" id="PTHR30250">
    <property type="entry name" value="PST FAMILY PREDICTED COLANIC ACID TRANSPORTER"/>
    <property type="match status" value="1"/>
</dbReference>
<feature type="transmembrane region" description="Helical" evidence="6">
    <location>
        <begin position="12"/>
        <end position="34"/>
    </location>
</feature>
<reference evidence="7 8" key="1">
    <citation type="submission" date="2023-08" db="EMBL/GenBank/DDBJ databases">
        <title>Comparative genomics and taxonomic characterization of three novel marine species of genus Marivirga.</title>
        <authorList>
            <person name="Muhammad N."/>
            <person name="Kim S.-G."/>
        </authorList>
    </citation>
    <scope>NUCLEOTIDE SEQUENCE [LARGE SCALE GENOMIC DNA]</scope>
    <source>
        <strain evidence="7 8">BDSF4-3</strain>
    </source>
</reference>
<comment type="subcellular location">
    <subcellularLocation>
        <location evidence="1">Cell membrane</location>
        <topology evidence="1">Multi-pass membrane protein</topology>
    </subcellularLocation>
</comment>
<accession>A0AA51RAR1</accession>
<dbReference type="KEGG" id="msaa:QYS49_38200"/>
<feature type="transmembrane region" description="Helical" evidence="6">
    <location>
        <begin position="397"/>
        <end position="419"/>
    </location>
</feature>
<keyword evidence="4 6" id="KW-1133">Transmembrane helix</keyword>
<dbReference type="PANTHER" id="PTHR30250:SF11">
    <property type="entry name" value="O-ANTIGEN TRANSPORTER-RELATED"/>
    <property type="match status" value="1"/>
</dbReference>
<name>A0AA51RAR1_9BACT</name>
<evidence type="ECO:0000313" key="7">
    <source>
        <dbReference type="EMBL" id="WMN11386.1"/>
    </source>
</evidence>
<evidence type="ECO:0000256" key="5">
    <source>
        <dbReference type="ARBA" id="ARBA00023136"/>
    </source>
</evidence>
<evidence type="ECO:0000256" key="2">
    <source>
        <dbReference type="ARBA" id="ARBA00022475"/>
    </source>
</evidence>
<evidence type="ECO:0000313" key="8">
    <source>
        <dbReference type="Proteomes" id="UP001230496"/>
    </source>
</evidence>
<feature type="transmembrane region" description="Helical" evidence="6">
    <location>
        <begin position="431"/>
        <end position="451"/>
    </location>
</feature>
<proteinExistence type="predicted"/>
<feature type="transmembrane region" description="Helical" evidence="6">
    <location>
        <begin position="154"/>
        <end position="173"/>
    </location>
</feature>
<dbReference type="RefSeq" id="WP_308348509.1">
    <property type="nucleotide sequence ID" value="NZ_CP129971.1"/>
</dbReference>
<dbReference type="AlphaFoldDB" id="A0AA51RAR1"/>
<keyword evidence="3 6" id="KW-0812">Transmembrane</keyword>
<dbReference type="Proteomes" id="UP001230496">
    <property type="component" value="Chromosome"/>
</dbReference>
<evidence type="ECO:0000256" key="4">
    <source>
        <dbReference type="ARBA" id="ARBA00022989"/>
    </source>
</evidence>
<keyword evidence="5 6" id="KW-0472">Membrane</keyword>
<feature type="transmembrane region" description="Helical" evidence="6">
    <location>
        <begin position="222"/>
        <end position="242"/>
    </location>
</feature>
<feature type="transmembrane region" description="Helical" evidence="6">
    <location>
        <begin position="340"/>
        <end position="359"/>
    </location>
</feature>
<organism evidence="7 8">
    <name type="scientific">Marivirga salinarum</name>
    <dbReference type="NCBI Taxonomy" id="3059078"/>
    <lineage>
        <taxon>Bacteria</taxon>
        <taxon>Pseudomonadati</taxon>
        <taxon>Bacteroidota</taxon>
        <taxon>Cytophagia</taxon>
        <taxon>Cytophagales</taxon>
        <taxon>Marivirgaceae</taxon>
        <taxon>Marivirga</taxon>
    </lineage>
</organism>
<dbReference type="GO" id="GO:0005886">
    <property type="term" value="C:plasma membrane"/>
    <property type="evidence" value="ECO:0007669"/>
    <property type="project" value="UniProtKB-SubCell"/>
</dbReference>
<evidence type="ECO:0000256" key="3">
    <source>
        <dbReference type="ARBA" id="ARBA00022692"/>
    </source>
</evidence>
<gene>
    <name evidence="7" type="ORF">QYS49_38200</name>
</gene>
<protein>
    <submittedName>
        <fullName evidence="7">Polysaccharide biosynthesis C-terminal domain-containing protein</fullName>
    </submittedName>
</protein>
<evidence type="ECO:0000256" key="6">
    <source>
        <dbReference type="SAM" id="Phobius"/>
    </source>
</evidence>
<feature type="transmembrane region" description="Helical" evidence="6">
    <location>
        <begin position="81"/>
        <end position="102"/>
    </location>
</feature>
<feature type="transmembrane region" description="Helical" evidence="6">
    <location>
        <begin position="371"/>
        <end position="391"/>
    </location>
</feature>
<sequence>MGVIIKQSAYASIINYIGVAIGAVNMIFLFPEFLSKEELGLTKAMISMAVILSPFAQVGLARSTLRYFPRFNKGPNSSGRFFTFVLIMAFFTITLFIGFFQLIDQWIFEFFEKNAPELIHQYWLIIILAAIMVYISIFEAYFKAQLNVVIPTFIREFLLRILSSLLAFIYFLDVISFEWFLRFSIATYAFSLLLMILILLFKGQLRFDFSIFHLKKSFIKEMMKYMVFIMAGAVGSVIVLQIDQLMVTGFLGLKENAVYVIAFFMGTVIEIPRRSISQMSDAIIANAFENERLDEIKKIYKQSSINQLILGSFVFILVVINLDNIYAIMPSGDDYSSGKLIVIIIGLSKLINMGFGVNSEIIISSKHYKSNIYFVLILATLTIGLNVILIPKYGLTGAALATFASVFLFNLIKMIYIYYKLQFHPFSIHTLSAVLLSGLCFFIVSIVPQFSNPILNGAYLSILTVMIFGLLMLFFKPSKEITKIIQPIRDKFNL</sequence>
<dbReference type="EMBL" id="CP129971">
    <property type="protein sequence ID" value="WMN11386.1"/>
    <property type="molecule type" value="Genomic_DNA"/>
</dbReference>
<feature type="transmembrane region" description="Helical" evidence="6">
    <location>
        <begin position="308"/>
        <end position="328"/>
    </location>
</feature>